<protein>
    <submittedName>
        <fullName evidence="3">Predicted membrane protein</fullName>
    </submittedName>
</protein>
<keyword evidence="2" id="KW-0812">Transmembrane</keyword>
<feature type="transmembrane region" description="Helical" evidence="2">
    <location>
        <begin position="728"/>
        <end position="748"/>
    </location>
</feature>
<dbReference type="PANTHER" id="PTHR38434">
    <property type="entry name" value="BLL2549 PROTEIN"/>
    <property type="match status" value="1"/>
</dbReference>
<feature type="transmembrane region" description="Helical" evidence="2">
    <location>
        <begin position="287"/>
        <end position="306"/>
    </location>
</feature>
<feature type="transmembrane region" description="Helical" evidence="2">
    <location>
        <begin position="421"/>
        <end position="441"/>
    </location>
</feature>
<feature type="transmembrane region" description="Helical" evidence="2">
    <location>
        <begin position="811"/>
        <end position="828"/>
    </location>
</feature>
<keyword evidence="2" id="KW-1133">Transmembrane helix</keyword>
<feature type="transmembrane region" description="Helical" evidence="2">
    <location>
        <begin position="561"/>
        <end position="579"/>
    </location>
</feature>
<feature type="transmembrane region" description="Helical" evidence="2">
    <location>
        <begin position="390"/>
        <end position="409"/>
    </location>
</feature>
<feature type="transmembrane region" description="Helical" evidence="2">
    <location>
        <begin position="337"/>
        <end position="356"/>
    </location>
</feature>
<evidence type="ECO:0000256" key="1">
    <source>
        <dbReference type="SAM" id="Coils"/>
    </source>
</evidence>
<dbReference type="InterPro" id="IPR019286">
    <property type="entry name" value="DUF2339_TM"/>
</dbReference>
<organism evidence="3 4">
    <name type="scientific">Fontibacillus panacisegetis</name>
    <dbReference type="NCBI Taxonomy" id="670482"/>
    <lineage>
        <taxon>Bacteria</taxon>
        <taxon>Bacillati</taxon>
        <taxon>Bacillota</taxon>
        <taxon>Bacilli</taxon>
        <taxon>Bacillales</taxon>
        <taxon>Paenibacillaceae</taxon>
        <taxon>Fontibacillus</taxon>
    </lineage>
</organism>
<keyword evidence="2" id="KW-0472">Membrane</keyword>
<dbReference type="AlphaFoldDB" id="A0A1G7ME86"/>
<feature type="coiled-coil region" evidence="1">
    <location>
        <begin position="1"/>
        <end position="79"/>
    </location>
</feature>
<feature type="transmembrane region" description="Helical" evidence="2">
    <location>
        <begin position="478"/>
        <end position="496"/>
    </location>
</feature>
<gene>
    <name evidence="3" type="ORF">SAMN04488542_11378</name>
</gene>
<feature type="transmembrane region" description="Helical" evidence="2">
    <location>
        <begin position="692"/>
        <end position="716"/>
    </location>
</feature>
<feature type="transmembrane region" description="Helical" evidence="2">
    <location>
        <begin position="754"/>
        <end position="773"/>
    </location>
</feature>
<dbReference type="PANTHER" id="PTHR38434:SF1">
    <property type="entry name" value="BLL2549 PROTEIN"/>
    <property type="match status" value="1"/>
</dbReference>
<evidence type="ECO:0000313" key="4">
    <source>
        <dbReference type="Proteomes" id="UP000198972"/>
    </source>
</evidence>
<dbReference type="STRING" id="670482.SAMN04488542_11378"/>
<feature type="transmembrane region" description="Helical" evidence="2">
    <location>
        <begin position="203"/>
        <end position="224"/>
    </location>
</feature>
<feature type="transmembrane region" description="Helical" evidence="2">
    <location>
        <begin position="447"/>
        <end position="466"/>
    </location>
</feature>
<feature type="transmembrane region" description="Helical" evidence="2">
    <location>
        <begin position="630"/>
        <end position="648"/>
    </location>
</feature>
<proteinExistence type="predicted"/>
<feature type="transmembrane region" description="Helical" evidence="2">
    <location>
        <begin position="502"/>
        <end position="520"/>
    </location>
</feature>
<name>A0A1G7ME86_9BACL</name>
<dbReference type="Proteomes" id="UP000198972">
    <property type="component" value="Unassembled WGS sequence"/>
</dbReference>
<evidence type="ECO:0000313" key="3">
    <source>
        <dbReference type="EMBL" id="SDF59894.1"/>
    </source>
</evidence>
<evidence type="ECO:0000256" key="2">
    <source>
        <dbReference type="SAM" id="Phobius"/>
    </source>
</evidence>
<dbReference type="RefSeq" id="WP_091230667.1">
    <property type="nucleotide sequence ID" value="NZ_FNBG01000013.1"/>
</dbReference>
<dbReference type="EMBL" id="FNBG01000013">
    <property type="protein sequence ID" value="SDF59894.1"/>
    <property type="molecule type" value="Genomic_DNA"/>
</dbReference>
<accession>A0A1G7ME86</accession>
<feature type="transmembrane region" description="Helical" evidence="2">
    <location>
        <begin position="527"/>
        <end position="549"/>
    </location>
</feature>
<dbReference type="OrthoDB" id="2078443at2"/>
<feature type="transmembrane region" description="Helical" evidence="2">
    <location>
        <begin position="785"/>
        <end position="805"/>
    </location>
</feature>
<feature type="transmembrane region" description="Helical" evidence="2">
    <location>
        <begin position="230"/>
        <end position="252"/>
    </location>
</feature>
<feature type="transmembrane region" description="Helical" evidence="2">
    <location>
        <begin position="363"/>
        <end position="384"/>
    </location>
</feature>
<feature type="transmembrane region" description="Helical" evidence="2">
    <location>
        <begin position="313"/>
        <end position="331"/>
    </location>
</feature>
<keyword evidence="1" id="KW-0175">Coiled coil</keyword>
<keyword evidence="4" id="KW-1185">Reference proteome</keyword>
<feature type="transmembrane region" description="Helical" evidence="2">
    <location>
        <begin position="259"/>
        <end position="281"/>
    </location>
</feature>
<feature type="transmembrane region" description="Helical" evidence="2">
    <location>
        <begin position="660"/>
        <end position="680"/>
    </location>
</feature>
<reference evidence="3 4" key="1">
    <citation type="submission" date="2016-10" db="EMBL/GenBank/DDBJ databases">
        <authorList>
            <person name="de Groot N.N."/>
        </authorList>
    </citation>
    <scope>NUCLEOTIDE SEQUENCE [LARGE SCALE GENOMIC DNA]</scope>
    <source>
        <strain evidence="3 4">DSM 28129</strain>
    </source>
</reference>
<sequence length="850" mass="96901">MQDFKERLKLVKDSQNKLTKEYQSLLEEYESNDLVNENEVLRRQYAEYKQRDAVLQDKLKKLETENGKLREALTEQILDEKLGLIKASKEKMEAYFASQAHGHMNRLDSLEHSAKLRISSLYDQADKHLGQDKEVVQAKLGQFQEEMNHRMADHRRQLQEEQQRIGADLGQSYDQLTNEGVSEETIQRRIKQNQIEMKIGLNWINRLGILLIILGVGAAFKYSYSNWFSGYMKGGAFFLLGLLMLAGGEWLFRKKKQIFALGLLGGGISVLYGSVFYSYFLLEIIELSVGLILSVLITAAAVLLSLRYQSRTICSIALIGGYLPLFSYMAAFGLEGSAVYVAMGYLLLLNASILLISLRKRWVIVHYISFVLNTYSMLTLVWIAGSAPVSILYVIVTFMMYLGITLSVPFRYATKLSWWDFSLLALNTVISCGVLYSLFGSAGWEDFQGLLAFVFCAVYLGIARFTHIRLPQEMEARLLFYGTSLTFGILMIPIQFGHEWVSLGWLIEGIVLTGYGHLYRSKQVERVGWGIIGLCLGSFIMFDALLSWVDGGDRFNWKYSYVSIGILIVTIFYAIRHRLQDTMKQYRPAELQIITVLKYIALINIWFYLLYEAGKAYELVMPADHGLYDFYSTLLSAAITMGLAFTLTRVSILYDTFIKYYSLSLYVISYLLCIAVTLSIPTLDADYSQNTVANYIALGILIGFNIFVFFSGRALLSSVIRQHMNNMEWYPVIIAIYLFSTITVFLGIQFHLGHIELLFSIVYLLLSIGYIMYGFRYRYILIRRVGLGLSLLSTGKMLLFDLNLMTAGSKIVAYFSFGIVLLGISYIYQRVSSRMKQQDHEKGQDSVESS</sequence>
<feature type="transmembrane region" description="Helical" evidence="2">
    <location>
        <begin position="591"/>
        <end position="610"/>
    </location>
</feature>
<dbReference type="Pfam" id="PF10101">
    <property type="entry name" value="DUF2339"/>
    <property type="match status" value="1"/>
</dbReference>